<dbReference type="InterPro" id="IPR050144">
    <property type="entry name" value="AAE_transporter"/>
</dbReference>
<accession>A0ABD5V9L9</accession>
<feature type="compositionally biased region" description="Basic and acidic residues" evidence="2">
    <location>
        <begin position="159"/>
        <end position="173"/>
    </location>
</feature>
<dbReference type="SUPFAM" id="SSF116726">
    <property type="entry name" value="TrkA C-terminal domain-like"/>
    <property type="match status" value="3"/>
</dbReference>
<keyword evidence="1" id="KW-0175">Coiled coil</keyword>
<proteinExistence type="predicted"/>
<dbReference type="PROSITE" id="PS51202">
    <property type="entry name" value="RCK_C"/>
    <property type="match status" value="2"/>
</dbReference>
<feature type="region of interest" description="Disordered" evidence="2">
    <location>
        <begin position="390"/>
        <end position="423"/>
    </location>
</feature>
<keyword evidence="4" id="KW-0813">Transport</keyword>
<dbReference type="SUPFAM" id="SSF109755">
    <property type="entry name" value="PhoU-like"/>
    <property type="match status" value="2"/>
</dbReference>
<evidence type="ECO:0000256" key="1">
    <source>
        <dbReference type="SAM" id="Coils"/>
    </source>
</evidence>
<feature type="compositionally biased region" description="Acidic residues" evidence="2">
    <location>
        <begin position="394"/>
        <end position="410"/>
    </location>
</feature>
<dbReference type="Pfam" id="PF01895">
    <property type="entry name" value="PhoU"/>
    <property type="match status" value="2"/>
</dbReference>
<keyword evidence="4" id="KW-0406">Ion transport</keyword>
<feature type="region of interest" description="Disordered" evidence="2">
    <location>
        <begin position="158"/>
        <end position="196"/>
    </location>
</feature>
<dbReference type="GO" id="GO:0034220">
    <property type="term" value="P:monoatomic ion transmembrane transport"/>
    <property type="evidence" value="ECO:0007669"/>
    <property type="project" value="UniProtKB-KW"/>
</dbReference>
<dbReference type="Gene3D" id="3.30.70.1450">
    <property type="entry name" value="Regulator of K+ conductance, C-terminal domain"/>
    <property type="match status" value="2"/>
</dbReference>
<reference evidence="4 5" key="1">
    <citation type="journal article" date="2019" name="Int. J. Syst. Evol. Microbiol.">
        <title>The Global Catalogue of Microorganisms (GCM) 10K type strain sequencing project: providing services to taxonomists for standard genome sequencing and annotation.</title>
        <authorList>
            <consortium name="The Broad Institute Genomics Platform"/>
            <consortium name="The Broad Institute Genome Sequencing Center for Infectious Disease"/>
            <person name="Wu L."/>
            <person name="Ma J."/>
        </authorList>
    </citation>
    <scope>NUCLEOTIDE SEQUENCE [LARGE SCALE GENOMIC DNA]</scope>
    <source>
        <strain evidence="4 5">GX26</strain>
    </source>
</reference>
<protein>
    <submittedName>
        <fullName evidence="4">Potassium channel family protein</fullName>
    </submittedName>
</protein>
<feature type="domain" description="RCK C-terminal" evidence="3">
    <location>
        <begin position="190"/>
        <end position="227"/>
    </location>
</feature>
<evidence type="ECO:0000256" key="2">
    <source>
        <dbReference type="SAM" id="MobiDB-lite"/>
    </source>
</evidence>
<dbReference type="Gene3D" id="1.20.58.220">
    <property type="entry name" value="Phosphate transport system protein phou homolog 2, domain 2"/>
    <property type="match status" value="2"/>
</dbReference>
<dbReference type="InterPro" id="IPR026022">
    <property type="entry name" value="PhoU_dom"/>
</dbReference>
<feature type="coiled-coil region" evidence="1">
    <location>
        <begin position="272"/>
        <end position="299"/>
    </location>
</feature>
<dbReference type="Pfam" id="PF02080">
    <property type="entry name" value="TrkA_C"/>
    <property type="match status" value="2"/>
</dbReference>
<dbReference type="Proteomes" id="UP001596395">
    <property type="component" value="Unassembled WGS sequence"/>
</dbReference>
<dbReference type="EMBL" id="JBHSXN010000001">
    <property type="protein sequence ID" value="MFC6952129.1"/>
    <property type="molecule type" value="Genomic_DNA"/>
</dbReference>
<feature type="domain" description="RCK C-terminal" evidence="3">
    <location>
        <begin position="341"/>
        <end position="445"/>
    </location>
</feature>
<comment type="caution">
    <text evidence="4">The sequence shown here is derived from an EMBL/GenBank/DDBJ whole genome shotgun (WGS) entry which is preliminary data.</text>
</comment>
<sequence>MTGSVEYEPVSVKAVLAEMKDTAELMIDLSYSAVLFGSPAVAEEVLALEDRMDVLQMRARMSLLVAARSPEDAEALAPVLAVVGATEKISDAAGDIAKVVLEEIGLPDALRSVLPEAVETVARTDLVSESRYAGRSLADVNLETETGVRIIAIRRGGGRAHENDGASTPRDDESGGASTTREAAKRPASRGDWLLNPDRDTVLQAGDVLVLRGPDEQLAAVSETASGEPYEPPADVEAGIDDLERAVDAIVLMKNVSEVAVDLAYGAVLYDSTALAEEVAELEAEVDALESRFEAWTLRAAARVDDPVSLRGLVHLAGSTEVISDAALEIAEGVLRGLGTHPVVAEAVFESDEVVVRLEVATGSELAGSTLGEHEVATETGMRVVAVRHTAADGDGDGDGSDDGDGDGGEWEPSPGPTTTLHAGDVFVAKGTRAGAERLAALAGDDSLDVD</sequence>
<dbReference type="InterPro" id="IPR036721">
    <property type="entry name" value="RCK_C_sf"/>
</dbReference>
<gene>
    <name evidence="4" type="ORF">ACFQGB_04565</name>
</gene>
<organism evidence="4 5">
    <name type="scientific">Halorubellus litoreus</name>
    <dbReference type="NCBI Taxonomy" id="755308"/>
    <lineage>
        <taxon>Archaea</taxon>
        <taxon>Methanobacteriati</taxon>
        <taxon>Methanobacteriota</taxon>
        <taxon>Stenosarchaea group</taxon>
        <taxon>Halobacteria</taxon>
        <taxon>Halobacteriales</taxon>
        <taxon>Halorubellaceae</taxon>
        <taxon>Halorubellus</taxon>
    </lineage>
</organism>
<dbReference type="InterPro" id="IPR038078">
    <property type="entry name" value="PhoU-like_sf"/>
</dbReference>
<dbReference type="PANTHER" id="PTHR30445">
    <property type="entry name" value="K(+)_H(+) ANTIPORTER SUBUNIT KHTT"/>
    <property type="match status" value="1"/>
</dbReference>
<name>A0ABD5V9L9_9EURY</name>
<evidence type="ECO:0000313" key="5">
    <source>
        <dbReference type="Proteomes" id="UP001596395"/>
    </source>
</evidence>
<keyword evidence="4" id="KW-0407">Ion channel</keyword>
<dbReference type="InterPro" id="IPR006037">
    <property type="entry name" value="RCK_C"/>
</dbReference>
<dbReference type="AlphaFoldDB" id="A0ABD5V9L9"/>
<keyword evidence="5" id="KW-1185">Reference proteome</keyword>
<evidence type="ECO:0000259" key="3">
    <source>
        <dbReference type="PROSITE" id="PS51202"/>
    </source>
</evidence>
<dbReference type="RefSeq" id="WP_336349121.1">
    <property type="nucleotide sequence ID" value="NZ_JAZAQL010000001.1"/>
</dbReference>
<evidence type="ECO:0000313" key="4">
    <source>
        <dbReference type="EMBL" id="MFC6952129.1"/>
    </source>
</evidence>
<dbReference type="PANTHER" id="PTHR30445:SF8">
    <property type="entry name" value="K(+)_H(+) ANTIPORTER SUBUNIT KHTT"/>
    <property type="match status" value="1"/>
</dbReference>